<evidence type="ECO:0000313" key="6">
    <source>
        <dbReference type="Proteomes" id="UP001642360"/>
    </source>
</evidence>
<keyword evidence="2 4" id="KW-0808">Transferase</keyword>
<feature type="transmembrane region" description="Helical" evidence="4">
    <location>
        <begin position="17"/>
        <end position="36"/>
    </location>
</feature>
<gene>
    <name evidence="5" type="ORF">ILEXP_LOCUS32865</name>
</gene>
<keyword evidence="6" id="KW-1185">Reference proteome</keyword>
<comment type="subcellular location">
    <subcellularLocation>
        <location evidence="4">Endoplasmic reticulum membrane</location>
        <topology evidence="4">Multi-pass membrane protein</topology>
    </subcellularLocation>
</comment>
<evidence type="ECO:0000256" key="4">
    <source>
        <dbReference type="RuleBase" id="RU367023"/>
    </source>
</evidence>
<keyword evidence="4" id="KW-0472">Membrane</keyword>
<dbReference type="CDD" id="cd07987">
    <property type="entry name" value="LPLAT_MGAT-like"/>
    <property type="match status" value="1"/>
</dbReference>
<keyword evidence="4" id="KW-0812">Transmembrane</keyword>
<evidence type="ECO:0000256" key="2">
    <source>
        <dbReference type="ARBA" id="ARBA00022679"/>
    </source>
</evidence>
<accession>A0ABC8T353</accession>
<dbReference type="Proteomes" id="UP001642360">
    <property type="component" value="Unassembled WGS sequence"/>
</dbReference>
<dbReference type="PANTHER" id="PTHR22753:SF14">
    <property type="entry name" value="MONOACYLGLYCEROL_DIACYLGLYCEROL O-ACYLTRANSFERASE"/>
    <property type="match status" value="1"/>
</dbReference>
<evidence type="ECO:0000313" key="5">
    <source>
        <dbReference type="EMBL" id="CAK9163804.1"/>
    </source>
</evidence>
<evidence type="ECO:0000256" key="3">
    <source>
        <dbReference type="ARBA" id="ARBA00023315"/>
    </source>
</evidence>
<keyword evidence="4" id="KW-0256">Endoplasmic reticulum</keyword>
<dbReference type="PANTHER" id="PTHR22753">
    <property type="entry name" value="TRANSMEMBRANE PROTEIN 68"/>
    <property type="match status" value="1"/>
</dbReference>
<name>A0ABC8T353_9AQUA</name>
<proteinExistence type="inferred from homology"/>
<dbReference type="InterPro" id="IPR007130">
    <property type="entry name" value="DAGAT"/>
</dbReference>
<dbReference type="GO" id="GO:0004144">
    <property type="term" value="F:diacylglycerol O-acyltransferase activity"/>
    <property type="evidence" value="ECO:0007669"/>
    <property type="project" value="UniProtKB-ARBA"/>
</dbReference>
<comment type="similarity">
    <text evidence="1 4">Belongs to the diacylglycerol acyltransferase family.</text>
</comment>
<organism evidence="5 6">
    <name type="scientific">Ilex paraguariensis</name>
    <name type="common">yerba mate</name>
    <dbReference type="NCBI Taxonomy" id="185542"/>
    <lineage>
        <taxon>Eukaryota</taxon>
        <taxon>Viridiplantae</taxon>
        <taxon>Streptophyta</taxon>
        <taxon>Embryophyta</taxon>
        <taxon>Tracheophyta</taxon>
        <taxon>Spermatophyta</taxon>
        <taxon>Magnoliopsida</taxon>
        <taxon>eudicotyledons</taxon>
        <taxon>Gunneridae</taxon>
        <taxon>Pentapetalae</taxon>
        <taxon>asterids</taxon>
        <taxon>campanulids</taxon>
        <taxon>Aquifoliales</taxon>
        <taxon>Aquifoliaceae</taxon>
        <taxon>Ilex</taxon>
    </lineage>
</organism>
<comment type="caution">
    <text evidence="4">Lacks conserved residue(s) required for the propagation of feature annotation.</text>
</comment>
<dbReference type="GO" id="GO:0019432">
    <property type="term" value="P:triglyceride biosynthetic process"/>
    <property type="evidence" value="ECO:0007669"/>
    <property type="project" value="UniProtKB-ARBA"/>
</dbReference>
<dbReference type="EC" id="2.3.1.-" evidence="4"/>
<dbReference type="EMBL" id="CAUOFW020004096">
    <property type="protein sequence ID" value="CAK9163804.1"/>
    <property type="molecule type" value="Genomic_DNA"/>
</dbReference>
<dbReference type="AlphaFoldDB" id="A0ABC8T353"/>
<feature type="non-terminal residue" evidence="5">
    <location>
        <position position="307"/>
    </location>
</feature>
<dbReference type="GO" id="GO:0005789">
    <property type="term" value="C:endoplasmic reticulum membrane"/>
    <property type="evidence" value="ECO:0007669"/>
    <property type="project" value="UniProtKB-SubCell"/>
</dbReference>
<keyword evidence="3" id="KW-0012">Acyltransferase</keyword>
<dbReference type="Pfam" id="PF03982">
    <property type="entry name" value="DAGAT"/>
    <property type="match status" value="1"/>
</dbReference>
<keyword evidence="4" id="KW-1133">Transmembrane helix</keyword>
<evidence type="ECO:0000256" key="1">
    <source>
        <dbReference type="ARBA" id="ARBA00005420"/>
    </source>
</evidence>
<protein>
    <recommendedName>
        <fullName evidence="4">Acyltransferase</fullName>
        <ecNumber evidence="4">2.3.1.-</ecNumber>
    </recommendedName>
</protein>
<sequence length="307" mass="34091">MTPAVYDWFGSVWTQHFGTWSLLGSSFAALWVMLWWKHVKPDWMLFLLVQEDGVNLLTVIKGTGKYRRSRRHDFVMNFLPPSMSEFRGALERNGWLRFATSPVMFSTLEDGRLVRGLAGVPDEGPVLLVGYHMLLGCEVVPLVEEFLREKNVLVRGVAHPTLFTQMAETQSQEFSFFDLLKVFGAVPVTASNLFKLFSTKSHVLLYPGGVREAFHQKGEQYKLFWPDQPEFVRMAARFGATIVPFGAIGEDDVTEGKQIVAVIRETEGGNHCGGVVTGMIIEGRGSGRNDDSGVLLVAGGDVAAVMS</sequence>
<comment type="caution">
    <text evidence="5">The sequence shown here is derived from an EMBL/GenBank/DDBJ whole genome shotgun (WGS) entry which is preliminary data.</text>
</comment>
<reference evidence="5 6" key="1">
    <citation type="submission" date="2024-02" db="EMBL/GenBank/DDBJ databases">
        <authorList>
            <person name="Vignale AGUSTIN F."/>
            <person name="Sosa J E."/>
            <person name="Modenutti C."/>
        </authorList>
    </citation>
    <scope>NUCLEOTIDE SEQUENCE [LARGE SCALE GENOMIC DNA]</scope>
</reference>